<accession>A0A6H1QVB8</accession>
<reference evidence="1" key="1">
    <citation type="journal article" date="2020" name="Sci. Adv.">
        <title>Virus-host coexistence in phytoplankton through the genomic lens.</title>
        <authorList>
            <person name="Yau S."/>
            <person name="Krasovec M."/>
            <person name="Benites L.F."/>
            <person name="Rombauts S."/>
            <person name="Groussin M."/>
            <person name="Vancaester E."/>
            <person name="Aury J.M."/>
            <person name="Derelle E."/>
            <person name="Desdevises Y."/>
            <person name="Escande M.L."/>
            <person name="Grimsley N."/>
            <person name="Guy J."/>
            <person name="Moreau H."/>
            <person name="Sanchez-Brosseau S."/>
            <person name="van de Peer Y."/>
            <person name="Vandepoele K."/>
            <person name="Gourbiere S."/>
            <person name="Piganeau G."/>
        </authorList>
    </citation>
    <scope>NUCLEOTIDE SEQUENCE</scope>
    <source>
        <strain evidence="1">OmV2</strain>
    </source>
</reference>
<protein>
    <submittedName>
        <fullName evidence="1">Uncharacterized protein</fullName>
    </submittedName>
</protein>
<proteinExistence type="predicted"/>
<sequence>MRRQQMIIIALVAAVALFILFRNVNVTVGGSASNGKQWTVYGTMGCGWTVKQLDYMKKNGKPHKFVDCDKEGCSGMEAFPTLVSPEGEKSVGYSEI</sequence>
<evidence type="ECO:0000313" key="1">
    <source>
        <dbReference type="EMBL" id="QIZ31197.1"/>
    </source>
</evidence>
<gene>
    <name evidence="1" type="ORF">orf00208</name>
</gene>
<name>A0A6H1QVB8_9PHYC</name>
<organism evidence="1">
    <name type="scientific">Ostreococcus mediterraneus virus 2</name>
    <dbReference type="NCBI Taxonomy" id="2726183"/>
    <lineage>
        <taxon>Viruses</taxon>
        <taxon>Varidnaviria</taxon>
        <taxon>Bamfordvirae</taxon>
        <taxon>Nucleocytoviricota</taxon>
        <taxon>Megaviricetes</taxon>
        <taxon>Algavirales</taxon>
        <taxon>Phycodnaviridae</taxon>
        <taxon>Prasinovirus</taxon>
    </lineage>
</organism>
<dbReference type="EMBL" id="MN688676">
    <property type="protein sequence ID" value="QIZ31197.1"/>
    <property type="molecule type" value="Genomic_DNA"/>
</dbReference>